<gene>
    <name evidence="4" type="ORF">PNK_0349</name>
</gene>
<keyword evidence="2" id="KW-1133">Transmembrane helix</keyword>
<dbReference type="InParanoid" id="A0A0U5JBC7"/>
<reference evidence="5" key="1">
    <citation type="submission" date="2015-09" db="EMBL/GenBank/DDBJ databases">
        <authorList>
            <person name="Bertelli C."/>
        </authorList>
    </citation>
    <scope>NUCLEOTIDE SEQUENCE [LARGE SCALE GENOMIC DNA]</scope>
    <source>
        <strain evidence="5">KNic</strain>
    </source>
</reference>
<dbReference type="PATRIC" id="fig|389348.3.peg.397"/>
<dbReference type="STRING" id="389348.PNK_0349"/>
<proteinExistence type="predicted"/>
<organism evidence="4 5">
    <name type="scientific">Candidatus Protochlamydia naegleriophila</name>
    <dbReference type="NCBI Taxonomy" id="389348"/>
    <lineage>
        <taxon>Bacteria</taxon>
        <taxon>Pseudomonadati</taxon>
        <taxon>Chlamydiota</taxon>
        <taxon>Chlamydiia</taxon>
        <taxon>Parachlamydiales</taxon>
        <taxon>Parachlamydiaceae</taxon>
        <taxon>Candidatus Protochlamydia</taxon>
    </lineage>
</organism>
<keyword evidence="2" id="KW-0472">Membrane</keyword>
<dbReference type="KEGG" id="pnl:PNK_0349"/>
<protein>
    <recommendedName>
        <fullName evidence="3">Translocator protein BipB-like C-terminal domain-containing protein</fullName>
    </recommendedName>
</protein>
<evidence type="ECO:0000313" key="4">
    <source>
        <dbReference type="EMBL" id="CUI15986.1"/>
    </source>
</evidence>
<dbReference type="RefSeq" id="WP_059059912.1">
    <property type="nucleotide sequence ID" value="NZ_LN879502.1"/>
</dbReference>
<dbReference type="Proteomes" id="UP000069902">
    <property type="component" value="Chromosome cPNK"/>
</dbReference>
<dbReference type="Pfam" id="PF04888">
    <property type="entry name" value="SseC"/>
    <property type="match status" value="1"/>
</dbReference>
<keyword evidence="2" id="KW-0812">Transmembrane</keyword>
<evidence type="ECO:0000256" key="1">
    <source>
        <dbReference type="SAM" id="Coils"/>
    </source>
</evidence>
<feature type="transmembrane region" description="Helical" evidence="2">
    <location>
        <begin position="473"/>
        <end position="496"/>
    </location>
</feature>
<evidence type="ECO:0000259" key="3">
    <source>
        <dbReference type="Pfam" id="PF04888"/>
    </source>
</evidence>
<feature type="transmembrane region" description="Helical" evidence="2">
    <location>
        <begin position="527"/>
        <end position="550"/>
    </location>
</feature>
<accession>A0A0U5JBC7</accession>
<feature type="coiled-coil region" evidence="1">
    <location>
        <begin position="344"/>
        <end position="385"/>
    </location>
</feature>
<feature type="transmembrane region" description="Helical" evidence="2">
    <location>
        <begin position="419"/>
        <end position="442"/>
    </location>
</feature>
<keyword evidence="1" id="KW-0175">Coiled coil</keyword>
<dbReference type="InterPro" id="IPR006972">
    <property type="entry name" value="BipB-like_C"/>
</dbReference>
<evidence type="ECO:0000256" key="2">
    <source>
        <dbReference type="SAM" id="Phobius"/>
    </source>
</evidence>
<keyword evidence="5" id="KW-1185">Reference proteome</keyword>
<dbReference type="AlphaFoldDB" id="A0A0U5JBC7"/>
<feature type="transmembrane region" description="Helical" evidence="2">
    <location>
        <begin position="562"/>
        <end position="580"/>
    </location>
</feature>
<feature type="domain" description="Translocator protein BipB-like C-terminal" evidence="3">
    <location>
        <begin position="335"/>
        <end position="662"/>
    </location>
</feature>
<evidence type="ECO:0000313" key="5">
    <source>
        <dbReference type="Proteomes" id="UP000069902"/>
    </source>
</evidence>
<name>A0A0U5JBC7_9BACT</name>
<feature type="transmembrane region" description="Helical" evidence="2">
    <location>
        <begin position="390"/>
        <end position="413"/>
    </location>
</feature>
<dbReference type="EMBL" id="LN879502">
    <property type="protein sequence ID" value="CUI15986.1"/>
    <property type="molecule type" value="Genomic_DNA"/>
</dbReference>
<sequence length="752" mass="80617">MGENISGNSFQDPTVNYSFNAETTNSDATYVTAKKEVTYSFTITADTIGTDFKPLHFTEKGAYTSESQTPTLFHPQTDEQNNQTQPYGETEQKMVKQFFSDNVVTALKQKNLTPEDGKKVYDAIMNGTTLSDPELQEIAVTIGAEATAKTIEEGNLPSTWTVTSTKAQDWTPKPIIPYSSEQQANINEYYDQAVLDKATTYLQDHALELDPDQAIKLINAVKTGVVSSDIADIYLQLTSEARVETQAAFGLPNTWFKGTQSVDDWKPINVGIITPTKVAAARLEGMLGNVETIFNDVSAAAQKLLDGPPPLAADDPNRIALTEFLKIIGTAIKDLKATLREIQIRDAEKSKENTKSKFSQLADRRLRAEEQSKKLEESLKKQRQMKSMGLSMKIIGPIIAALATILGALIAIATLGTATVAGVALIAAGVAIGIAMTAYSIADSITGVTQKIVEAFKNALEKMMPNAPDWAKALVKALIVAVIVAILAVVIVAAMATGSGAGAATNIASQAVAQTVRAAVVETVKQIALQAMIMVIMSSNALPELVGGILKAAGVDKKTQQAIEMVVMAITLIVCMVVMAKVGGAGTKGADAAKDAAEKSTTEVAKTVQERARELLTRLGEQMDKLKDNVKNLPANIKEEFKGTVDAFRKLDKWDVLNAAAQSAPAAVQVVGGAVTGAMTIKAARLQKEVGEIKSAEELLEGMIQALEQLLKNIQSGMSSRDDFIAQLQQIYTDLYKAADKSYGQLFNSIQG</sequence>